<dbReference type="PATRIC" id="fig|1231392.3.peg.2331"/>
<gene>
    <name evidence="4" type="ORF">OCGS_2319</name>
</gene>
<dbReference type="SUPFAM" id="SSF103378">
    <property type="entry name" value="2-methylcitrate dehydratase PrpD"/>
    <property type="match status" value="1"/>
</dbReference>
<evidence type="ECO:0000256" key="1">
    <source>
        <dbReference type="ARBA" id="ARBA00006174"/>
    </source>
</evidence>
<dbReference type="InterPro" id="IPR005656">
    <property type="entry name" value="MmgE_PrpD"/>
</dbReference>
<dbReference type="RefSeq" id="WP_007427471.1">
    <property type="nucleotide sequence ID" value="NZ_AMGO01000052.1"/>
</dbReference>
<dbReference type="InterPro" id="IPR042183">
    <property type="entry name" value="MmgE/PrpD_sf_1"/>
</dbReference>
<dbReference type="InterPro" id="IPR045336">
    <property type="entry name" value="MmgE_PrpD_N"/>
</dbReference>
<organism evidence="4 5">
    <name type="scientific">Oceaniovalibus guishaninsula JLT2003</name>
    <dbReference type="NCBI Taxonomy" id="1231392"/>
    <lineage>
        <taxon>Bacteria</taxon>
        <taxon>Pseudomonadati</taxon>
        <taxon>Pseudomonadota</taxon>
        <taxon>Alphaproteobacteria</taxon>
        <taxon>Rhodobacterales</taxon>
        <taxon>Roseobacteraceae</taxon>
        <taxon>Oceaniovalibus</taxon>
    </lineage>
</organism>
<dbReference type="eggNOG" id="COG2079">
    <property type="taxonomic scope" value="Bacteria"/>
</dbReference>
<feature type="domain" description="MmgE/PrpD N-terminal" evidence="2">
    <location>
        <begin position="23"/>
        <end position="237"/>
    </location>
</feature>
<evidence type="ECO:0000313" key="5">
    <source>
        <dbReference type="Proteomes" id="UP000006765"/>
    </source>
</evidence>
<comment type="caution">
    <text evidence="4">The sequence shown here is derived from an EMBL/GenBank/DDBJ whole genome shotgun (WGS) entry which is preliminary data.</text>
</comment>
<sequence>MNTGSPTDALIDFALAPVRHRPARNMLRLSLHDWAACGMAGRSEPVARALRGKALDEGGAERATLLGGGRVPAPGAALVNGATSHALDYDDTHFAHVGHPSVAVIPAALAVAERTGATLDALRDAALIGAEASVRIGVWLGRDHYLRGFHQTGTAGAFGAALAAGRLLGLDAAGMRTALGLASTRTGGLKSQFGTMGKPLNAGLAAETGVQAALWAQAGLTSAQDGLAGPQGFGATHHGAGDGAAMEGLGQTWLFERISHKFHACCHGLHAMLEALATLDVPAADVASVEVRTNPRWLDVCDIAHPRTGLECKFSYGITAAMALTGRDTGAIATFSDDAAGDAGLIALAGRVRAVADAGLSDMQAEVTVTRASGEVLRARHDLAAPMAMDDRQARLRRKAVSLVGPDTEAALWNAPDLAALVAVLGQRAEQ</sequence>
<dbReference type="InterPro" id="IPR036148">
    <property type="entry name" value="MmgE/PrpD_sf"/>
</dbReference>
<dbReference type="GO" id="GO:0016829">
    <property type="term" value="F:lyase activity"/>
    <property type="evidence" value="ECO:0007669"/>
    <property type="project" value="InterPro"/>
</dbReference>
<dbReference type="Proteomes" id="UP000006765">
    <property type="component" value="Unassembled WGS sequence"/>
</dbReference>
<dbReference type="OrthoDB" id="9795089at2"/>
<protein>
    <submittedName>
        <fullName evidence="4">MmgE/PrpD family protein</fullName>
    </submittedName>
</protein>
<evidence type="ECO:0000259" key="3">
    <source>
        <dbReference type="Pfam" id="PF19305"/>
    </source>
</evidence>
<name>K2HAC6_9RHOB</name>
<keyword evidence="5" id="KW-1185">Reference proteome</keyword>
<dbReference type="PANTHER" id="PTHR16943">
    <property type="entry name" value="2-METHYLCITRATE DEHYDRATASE-RELATED"/>
    <property type="match status" value="1"/>
</dbReference>
<dbReference type="Gene3D" id="3.30.1330.120">
    <property type="entry name" value="2-methylcitrate dehydratase PrpD"/>
    <property type="match status" value="1"/>
</dbReference>
<dbReference type="InterPro" id="IPR042188">
    <property type="entry name" value="MmgE/PrpD_sf_2"/>
</dbReference>
<dbReference type="EMBL" id="AMGO01000052">
    <property type="protein sequence ID" value="EKE43587.1"/>
    <property type="molecule type" value="Genomic_DNA"/>
</dbReference>
<dbReference type="Pfam" id="PF03972">
    <property type="entry name" value="MmgE_PrpD_N"/>
    <property type="match status" value="1"/>
</dbReference>
<dbReference type="Pfam" id="PF19305">
    <property type="entry name" value="MmgE_PrpD_C"/>
    <property type="match status" value="1"/>
</dbReference>
<dbReference type="PANTHER" id="PTHR16943:SF8">
    <property type="entry name" value="2-METHYLCITRATE DEHYDRATASE"/>
    <property type="match status" value="1"/>
</dbReference>
<proteinExistence type="inferred from homology"/>
<dbReference type="STRING" id="1231392.OCGS_2319"/>
<dbReference type="AlphaFoldDB" id="K2HAC6"/>
<reference evidence="4 5" key="1">
    <citation type="journal article" date="2012" name="J. Bacteriol.">
        <title>Draft Genome Sequence of Oceaniovalibus guishaninsula JLT2003T.</title>
        <authorList>
            <person name="Tang K."/>
            <person name="Liu K."/>
            <person name="Jiao N."/>
        </authorList>
    </citation>
    <scope>NUCLEOTIDE SEQUENCE [LARGE SCALE GENOMIC DNA]</scope>
    <source>
        <strain evidence="4 5">JLT2003</strain>
    </source>
</reference>
<dbReference type="InterPro" id="IPR045337">
    <property type="entry name" value="MmgE_PrpD_C"/>
</dbReference>
<feature type="domain" description="MmgE/PrpD C-terminal" evidence="3">
    <location>
        <begin position="263"/>
        <end position="401"/>
    </location>
</feature>
<dbReference type="Gene3D" id="1.10.4100.10">
    <property type="entry name" value="2-methylcitrate dehydratase PrpD"/>
    <property type="match status" value="1"/>
</dbReference>
<comment type="similarity">
    <text evidence="1">Belongs to the PrpD family.</text>
</comment>
<evidence type="ECO:0000313" key="4">
    <source>
        <dbReference type="EMBL" id="EKE43587.1"/>
    </source>
</evidence>
<evidence type="ECO:0000259" key="2">
    <source>
        <dbReference type="Pfam" id="PF03972"/>
    </source>
</evidence>
<accession>K2HAC6</accession>